<feature type="disulfide bond" evidence="3">
    <location>
        <begin position="177"/>
        <end position="182"/>
    </location>
</feature>
<evidence type="ECO:0000313" key="6">
    <source>
        <dbReference type="Proteomes" id="UP000607653"/>
    </source>
</evidence>
<evidence type="ECO:0000313" key="5">
    <source>
        <dbReference type="EMBL" id="DAD47462.1"/>
    </source>
</evidence>
<dbReference type="FunFam" id="2.60.110.10:FF:000003">
    <property type="entry name" value="Thaumatin I"/>
    <property type="match status" value="1"/>
</dbReference>
<proteinExistence type="inferred from homology"/>
<sequence>MAFARKLSIVSLLYSAILFISTHSATFEVRSQCPYTVWAAASPGGGQRLERGQSWTINVTAGTEGARIWGRTNCSFDANGRGQCLTGDCGGVLQCQGFGTPPNTLVEYALNQFNNVDFYDISLIDGFNIPVELSPISDKCRRTRCAADIVGQCPTELKVPGGCNHPCTVYKTNQYCCYSGNCEPTPLSQFFKKMCPDA</sequence>
<reference evidence="5 6" key="1">
    <citation type="journal article" date="2020" name="Mol. Biol. Evol.">
        <title>Distinct Expression and Methylation Patterns for Genes with Different Fates following a Single Whole-Genome Duplication in Flowering Plants.</title>
        <authorList>
            <person name="Shi T."/>
            <person name="Rahmani R.S."/>
            <person name="Gugger P.F."/>
            <person name="Wang M."/>
            <person name="Li H."/>
            <person name="Zhang Y."/>
            <person name="Li Z."/>
            <person name="Wang Q."/>
            <person name="Van de Peer Y."/>
            <person name="Marchal K."/>
            <person name="Chen J."/>
        </authorList>
    </citation>
    <scope>NUCLEOTIDE SEQUENCE [LARGE SCALE GENOMIC DNA]</scope>
    <source>
        <tissue evidence="5">Leaf</tissue>
    </source>
</reference>
<comment type="caution">
    <text evidence="5">The sequence shown here is derived from an EMBL/GenBank/DDBJ whole genome shotgun (WGS) entry which is preliminary data.</text>
</comment>
<dbReference type="AlphaFoldDB" id="A0A822ZQE9"/>
<dbReference type="InterPro" id="IPR017949">
    <property type="entry name" value="Thaumatin_CS"/>
</dbReference>
<evidence type="ECO:0000256" key="1">
    <source>
        <dbReference type="ARBA" id="ARBA00010607"/>
    </source>
</evidence>
<evidence type="ECO:0008006" key="7">
    <source>
        <dbReference type="Google" id="ProtNLM"/>
    </source>
</evidence>
<dbReference type="SMART" id="SM00205">
    <property type="entry name" value="THN"/>
    <property type="match status" value="1"/>
</dbReference>
<keyword evidence="4" id="KW-0732">Signal</keyword>
<gene>
    <name evidence="5" type="ORF">HUJ06_017399</name>
</gene>
<keyword evidence="6" id="KW-1185">Reference proteome</keyword>
<name>A0A822ZQE9_NELNU</name>
<evidence type="ECO:0000256" key="2">
    <source>
        <dbReference type="ARBA" id="ARBA00023157"/>
    </source>
</evidence>
<protein>
    <recommendedName>
        <fullName evidence="7">Protein P21-like</fullName>
    </recommendedName>
</protein>
<feature type="disulfide bond" evidence="3">
    <location>
        <begin position="153"/>
        <end position="163"/>
    </location>
</feature>
<organism evidence="5 6">
    <name type="scientific">Nelumbo nucifera</name>
    <name type="common">Sacred lotus</name>
    <dbReference type="NCBI Taxonomy" id="4432"/>
    <lineage>
        <taxon>Eukaryota</taxon>
        <taxon>Viridiplantae</taxon>
        <taxon>Streptophyta</taxon>
        <taxon>Embryophyta</taxon>
        <taxon>Tracheophyta</taxon>
        <taxon>Spermatophyta</taxon>
        <taxon>Magnoliopsida</taxon>
        <taxon>Proteales</taxon>
        <taxon>Nelumbonaceae</taxon>
        <taxon>Nelumbo</taxon>
    </lineage>
</organism>
<comment type="similarity">
    <text evidence="1">Belongs to the thaumatin family.</text>
</comment>
<dbReference type="Gene3D" id="2.60.110.10">
    <property type="entry name" value="Thaumatin"/>
    <property type="match status" value="1"/>
</dbReference>
<keyword evidence="2 3" id="KW-1015">Disulfide bond</keyword>
<feature type="chain" id="PRO_5032382191" description="Protein P21-like" evidence="4">
    <location>
        <begin position="25"/>
        <end position="198"/>
    </location>
</feature>
<dbReference type="Proteomes" id="UP000607653">
    <property type="component" value="Unassembled WGS sequence"/>
</dbReference>
<dbReference type="PANTHER" id="PTHR31048">
    <property type="entry name" value="OS03G0233200 PROTEIN"/>
    <property type="match status" value="1"/>
</dbReference>
<dbReference type="EMBL" id="DUZY01000008">
    <property type="protein sequence ID" value="DAD47462.1"/>
    <property type="molecule type" value="Genomic_DNA"/>
</dbReference>
<dbReference type="InterPro" id="IPR037176">
    <property type="entry name" value="Osmotin/thaumatin-like_sf"/>
</dbReference>
<dbReference type="Pfam" id="PF00314">
    <property type="entry name" value="Thaumatin"/>
    <property type="match status" value="1"/>
</dbReference>
<dbReference type="PROSITE" id="PS51367">
    <property type="entry name" value="THAUMATIN_2"/>
    <property type="match status" value="1"/>
</dbReference>
<feature type="signal peptide" evidence="4">
    <location>
        <begin position="1"/>
        <end position="24"/>
    </location>
</feature>
<evidence type="ECO:0000256" key="4">
    <source>
        <dbReference type="SAM" id="SignalP"/>
    </source>
</evidence>
<dbReference type="PIRSF" id="PIRSF002703">
    <property type="entry name" value="Thaumatin"/>
    <property type="match status" value="1"/>
</dbReference>
<feature type="disulfide bond" evidence="3">
    <location>
        <begin position="74"/>
        <end position="84"/>
    </location>
</feature>
<accession>A0A822ZQE9</accession>
<dbReference type="CDD" id="cd09217">
    <property type="entry name" value="TLP-P"/>
    <property type="match status" value="1"/>
</dbReference>
<feature type="disulfide bond" evidence="3">
    <location>
        <begin position="145"/>
        <end position="195"/>
    </location>
</feature>
<feature type="disulfide bond" evidence="3">
    <location>
        <begin position="89"/>
        <end position="95"/>
    </location>
</feature>
<feature type="disulfide bond" evidence="3">
    <location>
        <begin position="167"/>
        <end position="176"/>
    </location>
</feature>
<dbReference type="PRINTS" id="PR00347">
    <property type="entry name" value="THAUMATIN"/>
</dbReference>
<dbReference type="SUPFAM" id="SSF49870">
    <property type="entry name" value="Osmotin, thaumatin-like protein"/>
    <property type="match status" value="1"/>
</dbReference>
<evidence type="ECO:0000256" key="3">
    <source>
        <dbReference type="PIRSR" id="PIRSR002703-1"/>
    </source>
</evidence>
<dbReference type="InterPro" id="IPR001938">
    <property type="entry name" value="Thaumatin"/>
</dbReference>
<dbReference type="PROSITE" id="PS00316">
    <property type="entry name" value="THAUMATIN_1"/>
    <property type="match status" value="1"/>
</dbReference>